<dbReference type="NCBIfam" id="TIGR04183">
    <property type="entry name" value="Por_Secre_tail"/>
    <property type="match status" value="1"/>
</dbReference>
<reference evidence="2" key="1">
    <citation type="submission" date="2018-05" db="EMBL/GenBank/DDBJ databases">
        <authorList>
            <person name="Lanie J.A."/>
            <person name="Ng W.-L."/>
            <person name="Kazmierczak K.M."/>
            <person name="Andrzejewski T.M."/>
            <person name="Davidsen T.M."/>
            <person name="Wayne K.J."/>
            <person name="Tettelin H."/>
            <person name="Glass J.I."/>
            <person name="Rusch D."/>
            <person name="Podicherti R."/>
            <person name="Tsui H.-C.T."/>
            <person name="Winkler M.E."/>
        </authorList>
    </citation>
    <scope>NUCLEOTIDE SEQUENCE</scope>
</reference>
<dbReference type="InterPro" id="IPR029058">
    <property type="entry name" value="AB_hydrolase_fold"/>
</dbReference>
<protein>
    <recommendedName>
        <fullName evidence="1">Secretion system C-terminal sorting domain-containing protein</fullName>
    </recommendedName>
</protein>
<dbReference type="Pfam" id="PF22352">
    <property type="entry name" value="K319L-like_PKD"/>
    <property type="match status" value="1"/>
</dbReference>
<dbReference type="Gene3D" id="2.60.40.10">
    <property type="entry name" value="Immunoglobulins"/>
    <property type="match status" value="1"/>
</dbReference>
<feature type="domain" description="Secretion system C-terminal sorting" evidence="1">
    <location>
        <begin position="461"/>
        <end position="542"/>
    </location>
</feature>
<organism evidence="2">
    <name type="scientific">marine metagenome</name>
    <dbReference type="NCBI Taxonomy" id="408172"/>
    <lineage>
        <taxon>unclassified sequences</taxon>
        <taxon>metagenomes</taxon>
        <taxon>ecological metagenomes</taxon>
    </lineage>
</organism>
<evidence type="ECO:0000259" key="1">
    <source>
        <dbReference type="Pfam" id="PF18962"/>
    </source>
</evidence>
<name>A0A382AFL5_9ZZZZ</name>
<dbReference type="SUPFAM" id="SSF53474">
    <property type="entry name" value="alpha/beta-Hydrolases"/>
    <property type="match status" value="1"/>
</dbReference>
<sequence length="546" mass="60983">MLKPRLIKKGLFLFFIKICFCQPTIPAHRISYSVSGHTLTVPYFRNLALGETWENVKVAIISIHGAGRNAEDHFELLSSLAANNETIDSTMIVAPLYLLESDVENEGLDSTVLFWPSNDWNAGDLSRSTGSNPRPAQISAFSVIDSIFHRIVQNNTNVEKIIFTGHSAGSQMVIRYAAGGRAQNDILQEHDIEFKYVSTNTPSFLYLDSMRVIDENSAPFQFAFQFGCGTANYYKYGLENMNAYMEETGATTIRNNYMNRNLIYLIGEFDTGGQSDNCARDIQGENRLLRSFIFFSYLGNYYGDSVYQNHHLAEIPNAYHDFEDMVFSDCGPSVYFGRDSNNCIYVDPAVVNNFYPDVDAGEDQTANYQELVLLDGSNSSDPDGSIITYLWTQILGLPVVIDSADHPIASFVTPGQDNTLRFVLTAEDNIGAISSDTTTVSVGALSTQKESPPLLIEHPLIFPNPFNGNTTIRFDGDINKYISVRVYDIKGREIRILAREHSPHNASNTIIWDAKDNNGLAITAGLYFVALETKDNTLMKKITYLK</sequence>
<dbReference type="InterPro" id="IPR026444">
    <property type="entry name" value="Secre_tail"/>
</dbReference>
<dbReference type="AlphaFoldDB" id="A0A382AFL5"/>
<dbReference type="PANTHER" id="PTHR35560">
    <property type="entry name" value="BLL0132 PROTEIN"/>
    <property type="match status" value="1"/>
</dbReference>
<proteinExistence type="predicted"/>
<dbReference type="Pfam" id="PF18962">
    <property type="entry name" value="Por_Secre_tail"/>
    <property type="match status" value="1"/>
</dbReference>
<dbReference type="Gene3D" id="2.60.40.4070">
    <property type="match status" value="1"/>
</dbReference>
<gene>
    <name evidence="2" type="ORF">METZ01_LOCUS152766</name>
</gene>
<dbReference type="Gene3D" id="3.40.50.1820">
    <property type="entry name" value="alpha/beta hydrolase"/>
    <property type="match status" value="1"/>
</dbReference>
<dbReference type="PANTHER" id="PTHR35560:SF3">
    <property type="entry name" value="PEPTIDASE S9 PROLYL OLIGOPEPTIDASE CATALYTIC DOMAIN-CONTAINING PROTEIN"/>
    <property type="match status" value="1"/>
</dbReference>
<evidence type="ECO:0000313" key="2">
    <source>
        <dbReference type="EMBL" id="SVA99912.1"/>
    </source>
</evidence>
<dbReference type="CDD" id="cd00146">
    <property type="entry name" value="PKD"/>
    <property type="match status" value="1"/>
</dbReference>
<accession>A0A382AFL5</accession>
<dbReference type="InterPro" id="IPR013783">
    <property type="entry name" value="Ig-like_fold"/>
</dbReference>
<dbReference type="EMBL" id="UINC01025048">
    <property type="protein sequence ID" value="SVA99912.1"/>
    <property type="molecule type" value="Genomic_DNA"/>
</dbReference>